<dbReference type="GO" id="GO:0009654">
    <property type="term" value="C:photosystem II oxygen evolving complex"/>
    <property type="evidence" value="ECO:0007669"/>
    <property type="project" value="InterPro"/>
</dbReference>
<dbReference type="InterPro" id="IPR016123">
    <property type="entry name" value="Mog1/PsbP_a/b/a-sand"/>
</dbReference>
<proteinExistence type="predicted"/>
<reference evidence="2" key="1">
    <citation type="submission" date="2018-02" db="EMBL/GenBank/DDBJ databases">
        <title>Rhizophora mucronata_Transcriptome.</title>
        <authorList>
            <person name="Meera S.P."/>
            <person name="Sreeshan A."/>
            <person name="Augustine A."/>
        </authorList>
    </citation>
    <scope>NUCLEOTIDE SEQUENCE</scope>
    <source>
        <tissue evidence="2">Leaf</tissue>
    </source>
</reference>
<dbReference type="GO" id="GO:0019898">
    <property type="term" value="C:extrinsic component of membrane"/>
    <property type="evidence" value="ECO:0007669"/>
    <property type="project" value="InterPro"/>
</dbReference>
<dbReference type="Pfam" id="PF01789">
    <property type="entry name" value="PsbP"/>
    <property type="match status" value="1"/>
</dbReference>
<sequence length="247" mass="28457">MRSKIELYSLESTMAVSSISLSWLPTTLSRNLNVPHSNELPCATLLRSSNSVSWTTEPNFQKESNCKRRMLLLGIGALTTSLLPANFLLAEEIPKDYRAFIDRTDGYSYVYPTDWREFNFMGHDSAFRDRNVQLQNVRVRFIPTEKNDIHDLGPMEKVVYDLVKHVYAAPNQVPTIMDMQERNVDGKNYYTFEYELTSPNFSTTSFASIAIGNGRYYTLIVGANERRWRKVRDKLKVVADSFKVLDI</sequence>
<evidence type="ECO:0000313" key="2">
    <source>
        <dbReference type="EMBL" id="MBX18179.1"/>
    </source>
</evidence>
<dbReference type="NCBIfam" id="NF040946">
    <property type="entry name" value="PSII_PsbP"/>
    <property type="match status" value="1"/>
</dbReference>
<dbReference type="EMBL" id="GGEC01037695">
    <property type="protein sequence ID" value="MBX18179.1"/>
    <property type="molecule type" value="Transcribed_RNA"/>
</dbReference>
<dbReference type="InterPro" id="IPR002683">
    <property type="entry name" value="PsbP_C"/>
</dbReference>
<dbReference type="Gene3D" id="3.40.1000.10">
    <property type="entry name" value="Mog1/PsbP, alpha/beta/alpha sandwich"/>
    <property type="match status" value="1"/>
</dbReference>
<dbReference type="PANTHER" id="PTHR31407:SF10">
    <property type="entry name" value="PHOTOSYNTHETIC NDH SUBUNIT OF LUMENAL LOCATION 1, CHLOROPLASTIC"/>
    <property type="match status" value="1"/>
</dbReference>
<name>A0A2P2LJN1_RHIMU</name>
<protein>
    <submittedName>
        <fullName evidence="2">Photosystem 2 reaction center PsbP family protein</fullName>
    </submittedName>
</protein>
<evidence type="ECO:0000259" key="1">
    <source>
        <dbReference type="Pfam" id="PF01789"/>
    </source>
</evidence>
<accession>A0A2P2LJN1</accession>
<organism evidence="2">
    <name type="scientific">Rhizophora mucronata</name>
    <name type="common">Asiatic mangrove</name>
    <dbReference type="NCBI Taxonomy" id="61149"/>
    <lineage>
        <taxon>Eukaryota</taxon>
        <taxon>Viridiplantae</taxon>
        <taxon>Streptophyta</taxon>
        <taxon>Embryophyta</taxon>
        <taxon>Tracheophyta</taxon>
        <taxon>Spermatophyta</taxon>
        <taxon>Magnoliopsida</taxon>
        <taxon>eudicotyledons</taxon>
        <taxon>Gunneridae</taxon>
        <taxon>Pentapetalae</taxon>
        <taxon>rosids</taxon>
        <taxon>fabids</taxon>
        <taxon>Malpighiales</taxon>
        <taxon>Rhizophoraceae</taxon>
        <taxon>Rhizophora</taxon>
    </lineage>
</organism>
<feature type="domain" description="PsbP C-terminal" evidence="1">
    <location>
        <begin position="96"/>
        <end position="244"/>
    </location>
</feature>
<dbReference type="SUPFAM" id="SSF55724">
    <property type="entry name" value="Mog1p/PsbP-like"/>
    <property type="match status" value="1"/>
</dbReference>
<dbReference type="GO" id="GO:0005509">
    <property type="term" value="F:calcium ion binding"/>
    <property type="evidence" value="ECO:0007669"/>
    <property type="project" value="InterPro"/>
</dbReference>
<dbReference type="GO" id="GO:0015979">
    <property type="term" value="P:photosynthesis"/>
    <property type="evidence" value="ECO:0007669"/>
    <property type="project" value="InterPro"/>
</dbReference>
<dbReference type="AlphaFoldDB" id="A0A2P2LJN1"/>
<dbReference type="PANTHER" id="PTHR31407">
    <property type="match status" value="1"/>
</dbReference>